<sequence>MENNKLTLFFCRDSASTPFLPQYIVYNIYRHTICCCYF</sequence>
<dbReference type="EMBL" id="BK059120">
    <property type="protein sequence ID" value="DAE32353.1"/>
    <property type="molecule type" value="Genomic_DNA"/>
</dbReference>
<protein>
    <submittedName>
        <fullName evidence="1">Uncharacterized protein</fullName>
    </submittedName>
</protein>
<accession>A0A8S5RMK9</accession>
<reference evidence="1" key="1">
    <citation type="journal article" date="2021" name="Proc. Natl. Acad. Sci. U.S.A.">
        <title>A Catalog of Tens of Thousands of Viruses from Human Metagenomes Reveals Hidden Associations with Chronic Diseases.</title>
        <authorList>
            <person name="Tisza M.J."/>
            <person name="Buck C.B."/>
        </authorList>
    </citation>
    <scope>NUCLEOTIDE SEQUENCE</scope>
    <source>
        <strain evidence="1">CtviY17</strain>
    </source>
</reference>
<evidence type="ECO:0000313" key="1">
    <source>
        <dbReference type="EMBL" id="DAE32353.1"/>
    </source>
</evidence>
<proteinExistence type="predicted"/>
<organism evidence="1">
    <name type="scientific">virus sp. ctviY17</name>
    <dbReference type="NCBI Taxonomy" id="2825828"/>
    <lineage>
        <taxon>Viruses</taxon>
    </lineage>
</organism>
<name>A0A8S5RMK9_9VIRU</name>